<reference evidence="1 2" key="1">
    <citation type="submission" date="2016-03" db="EMBL/GenBank/DDBJ databases">
        <title>Whole genome sequencing of Grifola frondosa 9006-11.</title>
        <authorList>
            <person name="Min B."/>
            <person name="Park H."/>
            <person name="Kim J.-G."/>
            <person name="Cho H."/>
            <person name="Oh Y.-L."/>
            <person name="Kong W.-S."/>
            <person name="Choi I.-G."/>
        </authorList>
    </citation>
    <scope>NUCLEOTIDE SEQUENCE [LARGE SCALE GENOMIC DNA]</scope>
    <source>
        <strain evidence="1 2">9006-11</strain>
    </source>
</reference>
<proteinExistence type="predicted"/>
<gene>
    <name evidence="1" type="ORF">A0H81_11999</name>
</gene>
<keyword evidence="2" id="KW-1185">Reference proteome</keyword>
<name>A0A1C7LVM6_GRIFR</name>
<comment type="caution">
    <text evidence="1">The sequence shown here is derived from an EMBL/GenBank/DDBJ whole genome shotgun (WGS) entry which is preliminary data.</text>
</comment>
<dbReference type="AlphaFoldDB" id="A0A1C7LVM6"/>
<evidence type="ECO:0000313" key="2">
    <source>
        <dbReference type="Proteomes" id="UP000092993"/>
    </source>
</evidence>
<dbReference type="Proteomes" id="UP000092993">
    <property type="component" value="Unassembled WGS sequence"/>
</dbReference>
<dbReference type="EMBL" id="LUGG01000022">
    <property type="protein sequence ID" value="OBZ68029.1"/>
    <property type="molecule type" value="Genomic_DNA"/>
</dbReference>
<sequence>MAPVSQSENDLGSVVHGCTLTSYWLSLVCLALHSKIDRAVSPVSRLHRFIAQHRLGVGGFVLPILASLNQLLYDVEVASSSE</sequence>
<accession>A0A1C7LVM6</accession>
<organism evidence="1 2">
    <name type="scientific">Grifola frondosa</name>
    <name type="common">Maitake</name>
    <name type="synonym">Polyporus frondosus</name>
    <dbReference type="NCBI Taxonomy" id="5627"/>
    <lineage>
        <taxon>Eukaryota</taxon>
        <taxon>Fungi</taxon>
        <taxon>Dikarya</taxon>
        <taxon>Basidiomycota</taxon>
        <taxon>Agaricomycotina</taxon>
        <taxon>Agaricomycetes</taxon>
        <taxon>Polyporales</taxon>
        <taxon>Grifolaceae</taxon>
        <taxon>Grifola</taxon>
    </lineage>
</organism>
<protein>
    <submittedName>
        <fullName evidence="1">Uncharacterized protein</fullName>
    </submittedName>
</protein>
<evidence type="ECO:0000313" key="1">
    <source>
        <dbReference type="EMBL" id="OBZ68029.1"/>
    </source>
</evidence>